<comment type="caution">
    <text evidence="2">The sequence shown here is derived from an EMBL/GenBank/DDBJ whole genome shotgun (WGS) entry which is preliminary data.</text>
</comment>
<name>A0ABS4T7I5_9PSEU</name>
<dbReference type="Gene3D" id="3.10.310.70">
    <property type="match status" value="1"/>
</dbReference>
<dbReference type="InterPro" id="IPR011059">
    <property type="entry name" value="Metal-dep_hydrolase_composite"/>
</dbReference>
<sequence length="535" mass="56288">MKPDLVVCADTVHTLTGDDRPVEAIAITGGIVTAVGDRRDVRDWRGPGTDIVDLGDATVTPGLIDGHLHPVMGLQLTADVDLSSARSIDEVRQLLAAAAAGRAPDEWVQAWGLDPNVFGGQPVTGAPIETAVGGRPAFVRLFDAHSALATPAALRLAGVDGPRRFAQRSSVVCDDTGQPTGLLLEAAAMDLVTEHIPREPVAVRAARLRALLGDMAATGLTGGHVMDLLGDSAEVVAAAEGLGDLPLRLRFAPWCEPGIDADGLAGLIALQGRGGRRWEIGGVKFFIDGTIDNGTAWLEDPDTHGESTDSFWTDPADFTKAMHTLAAAGVPTATHAIGDAAVRHALDSLNELDGPTTAPHRIEHIETLPTELISRFRRQKVVASMQPTHSHFTRADHTDNWSSRLGAERANRGWRCRDLRDAGVPVVLGSDWPIAPFDPRRILAAAQLRRPAGEPDIPPVQPNQGLTPLMALEGYTSLAAAAAGRTGGITVGTRADLTAFTLDPLGTAPDELADAPIAMTIVDGTIVHRGTTPST</sequence>
<dbReference type="Proteomes" id="UP001519332">
    <property type="component" value="Unassembled WGS sequence"/>
</dbReference>
<gene>
    <name evidence="2" type="ORF">JOF56_000771</name>
</gene>
<organism evidence="2 3">
    <name type="scientific">Kibdelosporangium banguiense</name>
    <dbReference type="NCBI Taxonomy" id="1365924"/>
    <lineage>
        <taxon>Bacteria</taxon>
        <taxon>Bacillati</taxon>
        <taxon>Actinomycetota</taxon>
        <taxon>Actinomycetes</taxon>
        <taxon>Pseudonocardiales</taxon>
        <taxon>Pseudonocardiaceae</taxon>
        <taxon>Kibdelosporangium</taxon>
    </lineage>
</organism>
<reference evidence="2 3" key="1">
    <citation type="submission" date="2021-03" db="EMBL/GenBank/DDBJ databases">
        <title>Sequencing the genomes of 1000 actinobacteria strains.</title>
        <authorList>
            <person name="Klenk H.-P."/>
        </authorList>
    </citation>
    <scope>NUCLEOTIDE SEQUENCE [LARGE SCALE GENOMIC DNA]</scope>
    <source>
        <strain evidence="2 3">DSM 46670</strain>
    </source>
</reference>
<dbReference type="SUPFAM" id="SSF51556">
    <property type="entry name" value="Metallo-dependent hydrolases"/>
    <property type="match status" value="1"/>
</dbReference>
<dbReference type="Gene3D" id="3.20.20.140">
    <property type="entry name" value="Metal-dependent hydrolases"/>
    <property type="match status" value="1"/>
</dbReference>
<dbReference type="Pfam" id="PF07969">
    <property type="entry name" value="Amidohydro_3"/>
    <property type="match status" value="1"/>
</dbReference>
<dbReference type="EMBL" id="JAGINW010000001">
    <property type="protein sequence ID" value="MBP2320386.1"/>
    <property type="molecule type" value="Genomic_DNA"/>
</dbReference>
<proteinExistence type="predicted"/>
<keyword evidence="3" id="KW-1185">Reference proteome</keyword>
<dbReference type="CDD" id="cd01300">
    <property type="entry name" value="YtcJ_like"/>
    <property type="match status" value="1"/>
</dbReference>
<evidence type="ECO:0000313" key="3">
    <source>
        <dbReference type="Proteomes" id="UP001519332"/>
    </source>
</evidence>
<evidence type="ECO:0000313" key="2">
    <source>
        <dbReference type="EMBL" id="MBP2320386.1"/>
    </source>
</evidence>
<dbReference type="InterPro" id="IPR032466">
    <property type="entry name" value="Metal_Hydrolase"/>
</dbReference>
<dbReference type="PANTHER" id="PTHR22642">
    <property type="entry name" value="IMIDAZOLONEPROPIONASE"/>
    <property type="match status" value="1"/>
</dbReference>
<dbReference type="Gene3D" id="2.30.40.10">
    <property type="entry name" value="Urease, subunit C, domain 1"/>
    <property type="match status" value="1"/>
</dbReference>
<dbReference type="InterPro" id="IPR033932">
    <property type="entry name" value="YtcJ-like"/>
</dbReference>
<dbReference type="RefSeq" id="WP_209634440.1">
    <property type="nucleotide sequence ID" value="NZ_JAGINW010000001.1"/>
</dbReference>
<dbReference type="PANTHER" id="PTHR22642:SF2">
    <property type="entry name" value="PROTEIN LONG AFTER FAR-RED 3"/>
    <property type="match status" value="1"/>
</dbReference>
<accession>A0ABS4T7I5</accession>
<feature type="domain" description="Amidohydrolase 3" evidence="1">
    <location>
        <begin position="51"/>
        <end position="528"/>
    </location>
</feature>
<evidence type="ECO:0000259" key="1">
    <source>
        <dbReference type="Pfam" id="PF07969"/>
    </source>
</evidence>
<dbReference type="SUPFAM" id="SSF51338">
    <property type="entry name" value="Composite domain of metallo-dependent hydrolases"/>
    <property type="match status" value="1"/>
</dbReference>
<dbReference type="InterPro" id="IPR013108">
    <property type="entry name" value="Amidohydro_3"/>
</dbReference>
<protein>
    <submittedName>
        <fullName evidence="2">Amidohydrolase YtcJ</fullName>
    </submittedName>
</protein>